<dbReference type="AlphaFoldDB" id="A0A3A5MBB1"/>
<keyword evidence="2" id="KW-0255">Endonuclease</keyword>
<dbReference type="EMBL" id="QZVS01000095">
    <property type="protein sequence ID" value="RJT85629.1"/>
    <property type="molecule type" value="Genomic_DNA"/>
</dbReference>
<evidence type="ECO:0000313" key="2">
    <source>
        <dbReference type="EMBL" id="RJT85629.1"/>
    </source>
</evidence>
<gene>
    <name evidence="2" type="ORF">D6T64_18585</name>
</gene>
<organism evidence="2 3">
    <name type="scientific">Cryobacterium melibiosiphilum</name>
    <dbReference type="NCBI Taxonomy" id="995039"/>
    <lineage>
        <taxon>Bacteria</taxon>
        <taxon>Bacillati</taxon>
        <taxon>Actinomycetota</taxon>
        <taxon>Actinomycetes</taxon>
        <taxon>Micrococcales</taxon>
        <taxon>Microbacteriaceae</taxon>
        <taxon>Cryobacterium</taxon>
    </lineage>
</organism>
<dbReference type="Proteomes" id="UP000272015">
    <property type="component" value="Unassembled WGS sequence"/>
</dbReference>
<evidence type="ECO:0000313" key="3">
    <source>
        <dbReference type="Proteomes" id="UP000272015"/>
    </source>
</evidence>
<evidence type="ECO:0000256" key="1">
    <source>
        <dbReference type="SAM" id="MobiDB-lite"/>
    </source>
</evidence>
<protein>
    <submittedName>
        <fullName evidence="2">HNH endonuclease</fullName>
    </submittedName>
</protein>
<comment type="caution">
    <text evidence="2">The sequence shown here is derived from an EMBL/GenBank/DDBJ whole genome shotgun (WGS) entry which is preliminary data.</text>
</comment>
<dbReference type="CDD" id="cd00085">
    <property type="entry name" value="HNHc"/>
    <property type="match status" value="1"/>
</dbReference>
<dbReference type="GO" id="GO:0004519">
    <property type="term" value="F:endonuclease activity"/>
    <property type="evidence" value="ECO:0007669"/>
    <property type="project" value="UniProtKB-KW"/>
</dbReference>
<name>A0A3A5MBB1_9MICO</name>
<proteinExistence type="predicted"/>
<feature type="region of interest" description="Disordered" evidence="1">
    <location>
        <begin position="259"/>
        <end position="280"/>
    </location>
</feature>
<keyword evidence="2" id="KW-0540">Nuclease</keyword>
<accession>A0A3A5MBB1</accession>
<keyword evidence="3" id="KW-1185">Reference proteome</keyword>
<dbReference type="InterPro" id="IPR003615">
    <property type="entry name" value="HNH_nuc"/>
</dbReference>
<reference evidence="2 3" key="1">
    <citation type="submission" date="2018-09" db="EMBL/GenBank/DDBJ databases">
        <title>Novel species of Cryobacterium.</title>
        <authorList>
            <person name="Liu Q."/>
            <person name="Xin Y.-H."/>
        </authorList>
    </citation>
    <scope>NUCLEOTIDE SEQUENCE [LARGE SCALE GENOMIC DNA]</scope>
    <source>
        <strain evidence="2 3">Hh39</strain>
    </source>
</reference>
<keyword evidence="2" id="KW-0378">Hydrolase</keyword>
<feature type="region of interest" description="Disordered" evidence="1">
    <location>
        <begin position="1"/>
        <end position="23"/>
    </location>
</feature>
<sequence>MCAPTSSPTACCTATSNSTPSTARRLSSLSRHNSFLLQVTGPRTGGPRFTIKEEKARAEALINDPRSTGRIRAEFLIEALKVAASANPNEMFVREPALKIVATAEQPSEHPGVHPGGPPETGHRGRLVVGNGFVEGGSDPAPAAVIETLICDSGFTPVLFSFDGKPLDVGRALRLFNKEQRQALAVRDGGCMMPGCLMPPSWTETHHLDLYSTENGQTDIDVGMLFCATHHLRIHNDHWRVILKHGRYFLIPPATTDPDRTPMPLQSKSPLKLGSPFRLG</sequence>